<evidence type="ECO:0000256" key="3">
    <source>
        <dbReference type="ARBA" id="ARBA00022679"/>
    </source>
</evidence>
<evidence type="ECO:0000256" key="5">
    <source>
        <dbReference type="RuleBase" id="RU362057"/>
    </source>
</evidence>
<proteinExistence type="inferred from homology"/>
<evidence type="ECO:0000256" key="2">
    <source>
        <dbReference type="ARBA" id="ARBA00022676"/>
    </source>
</evidence>
<sequence length="462" mass="51874">MADQQRNKINKSPHVLLFPYPAQGHINPIIQFAKRLLSKGVKTTLVTTIYIFNTNLPHNNTISINIQPISDGFDEGGYTSADSSESYLKTFKEVGSKSLADLIKKLQSEGDTIDAIVYDSFVTWALDVAMEFGIDGGAFFTQACGVNNIYYHVYKGLISLPPGPTVSVPGLPRLEWWETPSFVHNCGPYPGWSETVFGQFSNIGHARWVFTNSFYQLEKEVIEWMGKMWKLKVIGPTLPSMYLDKRLENDTDYGLSLFNANHDECMNWLNNKPKKSVVYVSFGSAVKLGSEQMEEIAWGLNDKDVNFLWVVRDKEKEKLPKDFVDRKITGKGLVVAWCRQLEVLSHESVGCFVTHCGFNSTLEAIGLGVPVVAMPQWTDQTTTAKFLDDIWGVGVRVKADETGIVRRDNLLSCVKKIMDRESGEVARMNAAKWRELARVAVDIGGSSDNDINEFVCELKHEC</sequence>
<dbReference type="Proteomes" id="UP001229421">
    <property type="component" value="Unassembled WGS sequence"/>
</dbReference>
<protein>
    <recommendedName>
        <fullName evidence="5">Glycosyltransferase</fullName>
        <ecNumber evidence="5">2.4.1.-</ecNumber>
    </recommendedName>
</protein>
<dbReference type="FunFam" id="3.40.50.2000:FF:000057">
    <property type="entry name" value="Glycosyltransferase"/>
    <property type="match status" value="1"/>
</dbReference>
<organism evidence="6 7">
    <name type="scientific">Tagetes erecta</name>
    <name type="common">African marigold</name>
    <dbReference type="NCBI Taxonomy" id="13708"/>
    <lineage>
        <taxon>Eukaryota</taxon>
        <taxon>Viridiplantae</taxon>
        <taxon>Streptophyta</taxon>
        <taxon>Embryophyta</taxon>
        <taxon>Tracheophyta</taxon>
        <taxon>Spermatophyta</taxon>
        <taxon>Magnoliopsida</taxon>
        <taxon>eudicotyledons</taxon>
        <taxon>Gunneridae</taxon>
        <taxon>Pentapetalae</taxon>
        <taxon>asterids</taxon>
        <taxon>campanulids</taxon>
        <taxon>Asterales</taxon>
        <taxon>Asteraceae</taxon>
        <taxon>Asteroideae</taxon>
        <taxon>Heliantheae alliance</taxon>
        <taxon>Tageteae</taxon>
        <taxon>Tagetes</taxon>
    </lineage>
</organism>
<dbReference type="CDD" id="cd03784">
    <property type="entry name" value="GT1_Gtf-like"/>
    <property type="match status" value="1"/>
</dbReference>
<evidence type="ECO:0000256" key="1">
    <source>
        <dbReference type="ARBA" id="ARBA00009995"/>
    </source>
</evidence>
<keyword evidence="3 4" id="KW-0808">Transferase</keyword>
<dbReference type="EMBL" id="JAUHHV010000007">
    <property type="protein sequence ID" value="KAK1418563.1"/>
    <property type="molecule type" value="Genomic_DNA"/>
</dbReference>
<dbReference type="SUPFAM" id="SSF53756">
    <property type="entry name" value="UDP-Glycosyltransferase/glycogen phosphorylase"/>
    <property type="match status" value="1"/>
</dbReference>
<keyword evidence="2 4" id="KW-0328">Glycosyltransferase</keyword>
<dbReference type="Gene3D" id="3.40.50.2000">
    <property type="entry name" value="Glycogen Phosphorylase B"/>
    <property type="match status" value="2"/>
</dbReference>
<evidence type="ECO:0000313" key="6">
    <source>
        <dbReference type="EMBL" id="KAK1418563.1"/>
    </source>
</evidence>
<dbReference type="InterPro" id="IPR035595">
    <property type="entry name" value="UDP_glycos_trans_CS"/>
</dbReference>
<evidence type="ECO:0000313" key="7">
    <source>
        <dbReference type="Proteomes" id="UP001229421"/>
    </source>
</evidence>
<dbReference type="GO" id="GO:0080043">
    <property type="term" value="F:quercetin 3-O-glucosyltransferase activity"/>
    <property type="evidence" value="ECO:0007669"/>
    <property type="project" value="TreeGrafter"/>
</dbReference>
<dbReference type="Pfam" id="PF00201">
    <property type="entry name" value="UDPGT"/>
    <property type="match status" value="1"/>
</dbReference>
<dbReference type="PANTHER" id="PTHR11926">
    <property type="entry name" value="GLUCOSYL/GLUCURONOSYL TRANSFERASES"/>
    <property type="match status" value="1"/>
</dbReference>
<keyword evidence="7" id="KW-1185">Reference proteome</keyword>
<dbReference type="AlphaFoldDB" id="A0AAD8NRV2"/>
<accession>A0AAD8NRV2</accession>
<name>A0AAD8NRV2_TARER</name>
<dbReference type="PANTHER" id="PTHR11926:SF1560">
    <property type="entry name" value="UDP-GLYCOSYLTRANSFERASE 74E1-RELATED"/>
    <property type="match status" value="1"/>
</dbReference>
<gene>
    <name evidence="6" type="ORF">QVD17_27708</name>
</gene>
<evidence type="ECO:0000256" key="4">
    <source>
        <dbReference type="RuleBase" id="RU003718"/>
    </source>
</evidence>
<reference evidence="6" key="1">
    <citation type="journal article" date="2023" name="bioRxiv">
        <title>Improved chromosome-level genome assembly for marigold (Tagetes erecta).</title>
        <authorList>
            <person name="Jiang F."/>
            <person name="Yuan L."/>
            <person name="Wang S."/>
            <person name="Wang H."/>
            <person name="Xu D."/>
            <person name="Wang A."/>
            <person name="Fan W."/>
        </authorList>
    </citation>
    <scope>NUCLEOTIDE SEQUENCE</scope>
    <source>
        <strain evidence="6">WSJ</strain>
        <tissue evidence="6">Leaf</tissue>
    </source>
</reference>
<dbReference type="InterPro" id="IPR002213">
    <property type="entry name" value="UDP_glucos_trans"/>
</dbReference>
<dbReference type="GO" id="GO:0080044">
    <property type="term" value="F:quercetin 7-O-glucosyltransferase activity"/>
    <property type="evidence" value="ECO:0007669"/>
    <property type="project" value="TreeGrafter"/>
</dbReference>
<dbReference type="PROSITE" id="PS00375">
    <property type="entry name" value="UDPGT"/>
    <property type="match status" value="1"/>
</dbReference>
<dbReference type="FunFam" id="3.40.50.2000:FF:000019">
    <property type="entry name" value="Glycosyltransferase"/>
    <property type="match status" value="1"/>
</dbReference>
<comment type="similarity">
    <text evidence="1 4">Belongs to the UDP-glycosyltransferase family.</text>
</comment>
<dbReference type="EC" id="2.4.1.-" evidence="5"/>
<comment type="caution">
    <text evidence="6">The sequence shown here is derived from an EMBL/GenBank/DDBJ whole genome shotgun (WGS) entry which is preliminary data.</text>
</comment>